<evidence type="ECO:0000256" key="1">
    <source>
        <dbReference type="SAM" id="MobiDB-lite"/>
    </source>
</evidence>
<accession>A0A0C2E1B4</accession>
<dbReference type="EMBL" id="KN726214">
    <property type="protein sequence ID" value="KIH69137.1"/>
    <property type="molecule type" value="Genomic_DNA"/>
</dbReference>
<feature type="region of interest" description="Disordered" evidence="1">
    <location>
        <begin position="1"/>
        <end position="84"/>
    </location>
</feature>
<sequence length="94" mass="10156">MLQQRIHRGAMPWIPPAVKRPRGPGTSGDEQSKAKRSHKTDSSEESSSLDVPISTGGTKSKSKSWDTEKGRPVIPPGKTNAPTNIVFHAGWPLS</sequence>
<evidence type="ECO:0000313" key="3">
    <source>
        <dbReference type="Proteomes" id="UP000054047"/>
    </source>
</evidence>
<dbReference type="AlphaFoldDB" id="A0A0C2E1B4"/>
<protein>
    <submittedName>
        <fullName evidence="2">Uncharacterized protein</fullName>
    </submittedName>
</protein>
<name>A0A0C2E1B4_9BILA</name>
<keyword evidence="3" id="KW-1185">Reference proteome</keyword>
<gene>
    <name evidence="2" type="ORF">ANCDUO_00525</name>
</gene>
<reference evidence="2 3" key="1">
    <citation type="submission" date="2013-12" db="EMBL/GenBank/DDBJ databases">
        <title>Draft genome of the parsitic nematode Ancylostoma duodenale.</title>
        <authorList>
            <person name="Mitreva M."/>
        </authorList>
    </citation>
    <scope>NUCLEOTIDE SEQUENCE [LARGE SCALE GENOMIC DNA]</scope>
    <source>
        <strain evidence="2 3">Zhejiang</strain>
    </source>
</reference>
<organism evidence="2 3">
    <name type="scientific">Ancylostoma duodenale</name>
    <dbReference type="NCBI Taxonomy" id="51022"/>
    <lineage>
        <taxon>Eukaryota</taxon>
        <taxon>Metazoa</taxon>
        <taxon>Ecdysozoa</taxon>
        <taxon>Nematoda</taxon>
        <taxon>Chromadorea</taxon>
        <taxon>Rhabditida</taxon>
        <taxon>Rhabditina</taxon>
        <taxon>Rhabditomorpha</taxon>
        <taxon>Strongyloidea</taxon>
        <taxon>Ancylostomatidae</taxon>
        <taxon>Ancylostomatinae</taxon>
        <taxon>Ancylostoma</taxon>
    </lineage>
</organism>
<proteinExistence type="predicted"/>
<evidence type="ECO:0000313" key="2">
    <source>
        <dbReference type="EMBL" id="KIH69137.1"/>
    </source>
</evidence>
<dbReference type="Proteomes" id="UP000054047">
    <property type="component" value="Unassembled WGS sequence"/>
</dbReference>